<evidence type="ECO:0000313" key="2">
    <source>
        <dbReference type="EMBL" id="KAF4502876.1"/>
    </source>
</evidence>
<gene>
    <name evidence="2" type="ORF">FAGAP_893</name>
</gene>
<reference evidence="2" key="1">
    <citation type="submission" date="2020-01" db="EMBL/GenBank/DDBJ databases">
        <title>Identification and distribution of gene clusters putatively required for synthesis of sphingolipid metabolism inhibitors in phylogenetically diverse species of the filamentous fungus Fusarium.</title>
        <authorList>
            <person name="Kim H.-S."/>
            <person name="Busman M."/>
            <person name="Brown D.W."/>
            <person name="Divon H."/>
            <person name="Uhlig S."/>
            <person name="Proctor R.H."/>
        </authorList>
    </citation>
    <scope>NUCLEOTIDE SEQUENCE</scope>
    <source>
        <strain evidence="2">NRRL 31653</strain>
    </source>
</reference>
<organism evidence="2 3">
    <name type="scientific">Fusarium agapanthi</name>
    <dbReference type="NCBI Taxonomy" id="1803897"/>
    <lineage>
        <taxon>Eukaryota</taxon>
        <taxon>Fungi</taxon>
        <taxon>Dikarya</taxon>
        <taxon>Ascomycota</taxon>
        <taxon>Pezizomycotina</taxon>
        <taxon>Sordariomycetes</taxon>
        <taxon>Hypocreomycetidae</taxon>
        <taxon>Hypocreales</taxon>
        <taxon>Nectriaceae</taxon>
        <taxon>Fusarium</taxon>
        <taxon>Fusarium fujikuroi species complex</taxon>
    </lineage>
</organism>
<name>A0A9P5BQ69_9HYPO</name>
<dbReference type="Proteomes" id="UP000737391">
    <property type="component" value="Unassembled WGS sequence"/>
</dbReference>
<feature type="compositionally biased region" description="Acidic residues" evidence="1">
    <location>
        <begin position="153"/>
        <end position="166"/>
    </location>
</feature>
<evidence type="ECO:0000256" key="1">
    <source>
        <dbReference type="SAM" id="MobiDB-lite"/>
    </source>
</evidence>
<feature type="compositionally biased region" description="Basic and acidic residues" evidence="1">
    <location>
        <begin position="466"/>
        <end position="476"/>
    </location>
</feature>
<feature type="region of interest" description="Disordered" evidence="1">
    <location>
        <begin position="439"/>
        <end position="506"/>
    </location>
</feature>
<dbReference type="AlphaFoldDB" id="A0A9P5BQ69"/>
<feature type="compositionally biased region" description="Low complexity" evidence="1">
    <location>
        <begin position="439"/>
        <end position="453"/>
    </location>
</feature>
<dbReference type="EMBL" id="LUFC02000051">
    <property type="protein sequence ID" value="KAF4502876.1"/>
    <property type="molecule type" value="Genomic_DNA"/>
</dbReference>
<dbReference type="OrthoDB" id="5070671at2759"/>
<accession>A0A9P5BQ69</accession>
<evidence type="ECO:0000313" key="3">
    <source>
        <dbReference type="Proteomes" id="UP000737391"/>
    </source>
</evidence>
<protein>
    <submittedName>
        <fullName evidence="2">Uncharacterized protein</fullName>
    </submittedName>
</protein>
<sequence length="556" mass="60442">MAPEKPRSRSPHPEDRGWVSSAMRKRGMTAIKKNYRFGKDCDTFAFLLFYNKIHQFWDGSIHIPQGETLPEDLNAVAQDIWRRQCVSNGELVLRPARQRKQGANTKPCRVTKSAPRPSPRTLSLRSRGRQGGGFLEPGASPTEPQITVASGGDESELEVDAEDDGESVWGVPESPAPRAPRRRGRDSARRGETATRFRREARLDGDGDHPARDRGRIDVHVGDDGMDSAHGEGDDRHYVYGGDRRRSWVRGRSRPAEPNDSASNHLGERTPGSQQEAVMPCRSVEEQDAEGEPWCEPVAPFASMAVNGPSEDTIQLGHSDDPGSAGLTAMMTNDDWMQSAMMDFGEGTGYPGAHQWGDMLEFDLDNLGMDMNVDLDLEEMMDQPDNGGLPVDMIHVPSPDQHVTSQVPMEVLGGQVNDGLTNRDDSAIADANNGADNDAVAATQSTAATTSSSHMPFLPSMSGIDMHARTPSDRTHPSPRSTTAAGRPDGAEHTTTVVHDAPQPGHFTGNQLLAIITRALSQMDCREDTEPDMGNSTSWPIGNQGMLGVPLATPAY</sequence>
<proteinExistence type="predicted"/>
<keyword evidence="3" id="KW-1185">Reference proteome</keyword>
<feature type="region of interest" description="Disordered" evidence="1">
    <location>
        <begin position="414"/>
        <end position="433"/>
    </location>
</feature>
<comment type="caution">
    <text evidence="2">The sequence shown here is derived from an EMBL/GenBank/DDBJ whole genome shotgun (WGS) entry which is preliminary data.</text>
</comment>
<feature type="compositionally biased region" description="Basic and acidic residues" evidence="1">
    <location>
        <begin position="185"/>
        <end position="246"/>
    </location>
</feature>
<feature type="region of interest" description="Disordered" evidence="1">
    <location>
        <begin position="96"/>
        <end position="284"/>
    </location>
</feature>